<accession>A0ABR3KWV9</accession>
<name>A0ABR3KWV9_TRISP</name>
<proteinExistence type="predicted"/>
<gene>
    <name evidence="1" type="ORF">TSPI_09972</name>
</gene>
<dbReference type="EMBL" id="JBEUSY010000118">
    <property type="protein sequence ID" value="KAL1245098.1"/>
    <property type="molecule type" value="Genomic_DNA"/>
</dbReference>
<reference evidence="1 2" key="1">
    <citation type="submission" date="2024-07" db="EMBL/GenBank/DDBJ databases">
        <title>Enhanced genomic and transcriptomic resources for Trichinella pseudospiralis and T. spiralis underpin the discovery of pronounced molecular differences between stages and species.</title>
        <authorList>
            <person name="Pasi K.K."/>
            <person name="La Rosa G."/>
            <person name="Gomez-Morales M.A."/>
            <person name="Tosini F."/>
            <person name="Sumanam S."/>
            <person name="Young N.D."/>
            <person name="Chang B.C."/>
            <person name="Robin G.B."/>
        </authorList>
    </citation>
    <scope>NUCLEOTIDE SEQUENCE [LARGE SCALE GENOMIC DNA]</scope>
    <source>
        <strain evidence="1">ISS534</strain>
    </source>
</reference>
<evidence type="ECO:0000313" key="1">
    <source>
        <dbReference type="EMBL" id="KAL1245098.1"/>
    </source>
</evidence>
<keyword evidence="2" id="KW-1185">Reference proteome</keyword>
<evidence type="ECO:0000313" key="2">
    <source>
        <dbReference type="Proteomes" id="UP001558632"/>
    </source>
</evidence>
<organism evidence="1 2">
    <name type="scientific">Trichinella spiralis</name>
    <name type="common">Trichina worm</name>
    <dbReference type="NCBI Taxonomy" id="6334"/>
    <lineage>
        <taxon>Eukaryota</taxon>
        <taxon>Metazoa</taxon>
        <taxon>Ecdysozoa</taxon>
        <taxon>Nematoda</taxon>
        <taxon>Enoplea</taxon>
        <taxon>Dorylaimia</taxon>
        <taxon>Trichinellida</taxon>
        <taxon>Trichinellidae</taxon>
        <taxon>Trichinella</taxon>
    </lineage>
</organism>
<protein>
    <submittedName>
        <fullName evidence="1">Small ribosomal subunit protein</fullName>
    </submittedName>
</protein>
<dbReference type="Proteomes" id="UP001558632">
    <property type="component" value="Unassembled WGS sequence"/>
</dbReference>
<sequence>MMMIIIIIDNSKLKCANSQFYFITTLSSVKTNHNWLVGLVKNVKRLSFVQRLYGKRCKRCPIVHCNNLKSEGLIVLIAISFK</sequence>
<comment type="caution">
    <text evidence="1">The sequence shown here is derived from an EMBL/GenBank/DDBJ whole genome shotgun (WGS) entry which is preliminary data.</text>
</comment>